<dbReference type="STRING" id="112413.SAMN05421854_12477"/>
<evidence type="ECO:0000313" key="5">
    <source>
        <dbReference type="EMBL" id="SFQ77718.1"/>
    </source>
</evidence>
<evidence type="ECO:0000256" key="1">
    <source>
        <dbReference type="SAM" id="MobiDB-lite"/>
    </source>
</evidence>
<evidence type="ECO:0000259" key="3">
    <source>
        <dbReference type="Pfam" id="PF13111"/>
    </source>
</evidence>
<feature type="region of interest" description="Disordered" evidence="1">
    <location>
        <begin position="873"/>
        <end position="903"/>
    </location>
</feature>
<feature type="domain" description="pPIWI-RE RNaseH" evidence="2">
    <location>
        <begin position="581"/>
        <end position="873"/>
    </location>
</feature>
<sequence length="903" mass="101877">MVDYVLRPTAYRLDPDFPGWTPEFYVIEFGDERAAALRDLRIRLSKHKGLPTKALNQLFEAICPGVIAARNAQDAEDSTWLYSRREVPMRVVWAAINNWVRSWRRADDTGRDDEDIAEVLRNLRRTPLEWRADRVNLAERTASPGGATLPHRRLYKILPEFLAARLTAHPCPYLGPRSGLRVLGGGERTELLSWPPQQYRADGRVWHYSLRVRISVQTVPFGRDFRVHVTTGIRRWLTGEPLRERSATAVLETSLDWLCPSAEPARLISGRIWRNSRSREYRWGMHSLPVLLPSLSDYCPPADDLMRDPDRWASGDKQAYLTYWTRHEFKHKVKPGLLPKERRLIDEWVHESLRGCLVRDGDLVRALGARSLRRPRPPARTSPEVGRQRRTAIARATNGKPVVLELLHREEAMAELVVSELAVLLGLPAPLASDRQWKWDTPELTVVLRTLQDVGVLASLPAGKGDYQERAEFHDQAVRARRGEVAQSLSAVGPEAAVPIALVELPGPKKFPDPRRDPKFAVRLGCARAGRVSQFVRPVSESAEDAPHRVRAALLDGFRQLGAVPVPDHTLGDLLEIDLDYLGVWMIRKRRNREDSHLANALVAVRIKRSGDGYVIEGWSGLQRRWRPYPRLLIELAELAEIPEDPTMPAPFDRWHSNEDQQRICASQLKRLLAQVRGRPTMVVAGAHNLRLVWPWLQNGQLVPDFLQFGEQPPQRIDVYGRDLRLVLVRGEPDEVPQWYWPKGSGETATAGFRQGLWRADYAADENRVFVSTGETSAQNGKMRSLLKITPESAWPTAPETSGWNPGYLEVAVAGCLSPQILATSGRTDTKPDDPCALAALVHQLRHSDDYPGPLALPLPLHLAKLAGEYVLPSREDGDTEGLTEDLDEDDSTEDLVADDESE</sequence>
<dbReference type="OrthoDB" id="3199411at2"/>
<dbReference type="EMBL" id="FOWC01000024">
    <property type="protein sequence ID" value="SFQ77718.1"/>
    <property type="molecule type" value="Genomic_DNA"/>
</dbReference>
<dbReference type="AlphaFoldDB" id="A0A1I6B9U9"/>
<evidence type="ECO:0000259" key="2">
    <source>
        <dbReference type="Pfam" id="PF13032"/>
    </source>
</evidence>
<dbReference type="Proteomes" id="UP000199137">
    <property type="component" value="Unassembled WGS sequence"/>
</dbReference>
<dbReference type="InterPro" id="IPR040496">
    <property type="entry name" value="MID_pPIWI_RE"/>
</dbReference>
<dbReference type="InterPro" id="IPR025085">
    <property type="entry name" value="pPIWI_RE_X"/>
</dbReference>
<protein>
    <recommendedName>
        <fullName evidence="7">DUF3893 domain-containing protein</fullName>
    </recommendedName>
</protein>
<proteinExistence type="predicted"/>
<evidence type="ECO:0000313" key="6">
    <source>
        <dbReference type="Proteomes" id="UP000199137"/>
    </source>
</evidence>
<dbReference type="RefSeq" id="WP_093577158.1">
    <property type="nucleotide sequence ID" value="NZ_FOWC01000024.1"/>
</dbReference>
<dbReference type="Pfam" id="PF13111">
    <property type="entry name" value="pPIWI_RE_X"/>
    <property type="match status" value="1"/>
</dbReference>
<evidence type="ECO:0000259" key="4">
    <source>
        <dbReference type="Pfam" id="PF18157"/>
    </source>
</evidence>
<feature type="domain" description="pPIWI-RE module N-terminal" evidence="3">
    <location>
        <begin position="10"/>
        <end position="397"/>
    </location>
</feature>
<dbReference type="Pfam" id="PF18157">
    <property type="entry name" value="MID_pPIWI_RE"/>
    <property type="match status" value="1"/>
</dbReference>
<name>A0A1I6B9U9_9PSEU</name>
<reference evidence="5 6" key="1">
    <citation type="submission" date="2016-10" db="EMBL/GenBank/DDBJ databases">
        <authorList>
            <person name="de Groot N.N."/>
        </authorList>
    </citation>
    <scope>NUCLEOTIDE SEQUENCE [LARGE SCALE GENOMIC DNA]</scope>
    <source>
        <strain evidence="5 6">DSM 44637</strain>
    </source>
</reference>
<organism evidence="5 6">
    <name type="scientific">Amycolatopsis rubida</name>
    <dbReference type="NCBI Taxonomy" id="112413"/>
    <lineage>
        <taxon>Bacteria</taxon>
        <taxon>Bacillati</taxon>
        <taxon>Actinomycetota</taxon>
        <taxon>Actinomycetes</taxon>
        <taxon>Pseudonocardiales</taxon>
        <taxon>Pseudonocardiaceae</taxon>
        <taxon>Amycolatopsis</taxon>
    </lineage>
</organism>
<evidence type="ECO:0008006" key="7">
    <source>
        <dbReference type="Google" id="ProtNLM"/>
    </source>
</evidence>
<dbReference type="InterPro" id="IPR024996">
    <property type="entry name" value="RNaseH_pPIWI_RE"/>
</dbReference>
<feature type="compositionally biased region" description="Acidic residues" evidence="1">
    <location>
        <begin position="878"/>
        <end position="903"/>
    </location>
</feature>
<gene>
    <name evidence="5" type="ORF">SAMN05421854_12477</name>
</gene>
<accession>A0A1I6B9U9</accession>
<dbReference type="Pfam" id="PF13032">
    <property type="entry name" value="RNaseH_pPIWI_RE"/>
    <property type="match status" value="1"/>
</dbReference>
<feature type="domain" description="Prokaryotic pPIWI-RE MID" evidence="4">
    <location>
        <begin position="439"/>
        <end position="569"/>
    </location>
</feature>